<comment type="caution">
    <text evidence="7">The sequence shown here is derived from an EMBL/GenBank/DDBJ whole genome shotgun (WGS) entry which is preliminary data.</text>
</comment>
<dbReference type="FunFam" id="3.40.630.10:FF:000035">
    <property type="entry name" value="Probable aminopeptidase NPEPL1"/>
    <property type="match status" value="1"/>
</dbReference>
<dbReference type="InterPro" id="IPR011356">
    <property type="entry name" value="Leucine_aapep/pepB"/>
</dbReference>
<evidence type="ECO:0000256" key="3">
    <source>
        <dbReference type="ARBA" id="ARBA00022670"/>
    </source>
</evidence>
<dbReference type="Proteomes" id="UP001374579">
    <property type="component" value="Unassembled WGS sequence"/>
</dbReference>
<dbReference type="CDD" id="cd00433">
    <property type="entry name" value="Peptidase_M17"/>
    <property type="match status" value="1"/>
</dbReference>
<dbReference type="PRINTS" id="PR00481">
    <property type="entry name" value="LAMNOPPTDASE"/>
</dbReference>
<dbReference type="PROSITE" id="PS00631">
    <property type="entry name" value="CYTOSOL_AP"/>
    <property type="match status" value="1"/>
</dbReference>
<evidence type="ECO:0000256" key="2">
    <source>
        <dbReference type="ARBA" id="ARBA00022438"/>
    </source>
</evidence>
<dbReference type="Pfam" id="PF00883">
    <property type="entry name" value="Peptidase_M17"/>
    <property type="match status" value="1"/>
</dbReference>
<comment type="similarity">
    <text evidence="1">Belongs to the peptidase M17 family.</text>
</comment>
<evidence type="ECO:0000256" key="4">
    <source>
        <dbReference type="ARBA" id="ARBA00022801"/>
    </source>
</evidence>
<proteinExistence type="inferred from homology"/>
<protein>
    <recommendedName>
        <fullName evidence="6">Cytosol aminopeptidase domain-containing protein</fullName>
    </recommendedName>
</protein>
<dbReference type="GO" id="GO:0005737">
    <property type="term" value="C:cytoplasm"/>
    <property type="evidence" value="ECO:0007669"/>
    <property type="project" value="InterPro"/>
</dbReference>
<dbReference type="EMBL" id="JBAMIC010000001">
    <property type="protein sequence ID" value="KAK7114808.1"/>
    <property type="molecule type" value="Genomic_DNA"/>
</dbReference>
<dbReference type="Gene3D" id="3.40.630.10">
    <property type="entry name" value="Zn peptidases"/>
    <property type="match status" value="1"/>
</dbReference>
<dbReference type="Pfam" id="PF18295">
    <property type="entry name" value="Pdase_M17_N2"/>
    <property type="match status" value="1"/>
</dbReference>
<sequence length="519" mass="55256">MAVTLKFSGSLSQSDPLKHGVLIVGQSKHLAQLNYDDIKIKFGTRVNRETFTSGVNGLHPSPTDSCSLWLNNATVACLPHKCSRHNTPSRAHHLTKIIRSCVVGGEEFVLLTCERADLFASACAIARAFPLFMGKSNLSDAPRVVTVEVVLVGPGSDEGLSESDIQALSAASDGVRLAAKITDMPCADMHTDAFLQEIKTVGQELGITPEIIRGEELNRRGFGGIYGVGKAATRPPALAILSHKPQGATQNIAWVGKGIVYDTGGLCLKSKTGMCGMKRDCGGAAGVLGAFYAMVKLGFTENLHALFCLAENAIGPEAQRPDDIVKMYSGRTVEINNTDAEGRLVLGDGVAYAHRDLKCETIVDMATLTGAQGIATGKFHAGIVTNNEDMEAACICAGRNSGDLVHALPYTPELHFSEFASVLADMKNSVAERGNAQVSCAGLFIHSHIGFDYHGTWLHIDMAAPVYVGERATGYGVSLLNTLFGAMSENKLLRSISPDTRANGVDEDSGNNPKKIRLN</sequence>
<dbReference type="GO" id="GO:0006508">
    <property type="term" value="P:proteolysis"/>
    <property type="evidence" value="ECO:0007669"/>
    <property type="project" value="UniProtKB-KW"/>
</dbReference>
<keyword evidence="3" id="KW-0645">Protease</keyword>
<dbReference type="AlphaFoldDB" id="A0AAN9C0T9"/>
<dbReference type="InterPro" id="IPR041417">
    <property type="entry name" value="NPEPL1_N"/>
</dbReference>
<reference evidence="7 8" key="1">
    <citation type="submission" date="2024-02" db="EMBL/GenBank/DDBJ databases">
        <title>Chromosome-scale genome assembly of the rough periwinkle Littorina saxatilis.</title>
        <authorList>
            <person name="De Jode A."/>
            <person name="Faria R."/>
            <person name="Formenti G."/>
            <person name="Sims Y."/>
            <person name="Smith T.P."/>
            <person name="Tracey A."/>
            <person name="Wood J.M.D."/>
            <person name="Zagrodzka Z.B."/>
            <person name="Johannesson K."/>
            <person name="Butlin R.K."/>
            <person name="Leder E.H."/>
        </authorList>
    </citation>
    <scope>NUCLEOTIDE SEQUENCE [LARGE SCALE GENOMIC DNA]</scope>
    <source>
        <strain evidence="7">Snail1</strain>
        <tissue evidence="7">Muscle</tissue>
    </source>
</reference>
<dbReference type="Gene3D" id="3.40.50.10590">
    <property type="entry name" value="Zn-dependent exopeptidases"/>
    <property type="match status" value="1"/>
</dbReference>
<evidence type="ECO:0000313" key="7">
    <source>
        <dbReference type="EMBL" id="KAK7114808.1"/>
    </source>
</evidence>
<gene>
    <name evidence="7" type="ORF">V1264_000800</name>
</gene>
<keyword evidence="8" id="KW-1185">Reference proteome</keyword>
<evidence type="ECO:0000256" key="5">
    <source>
        <dbReference type="SAM" id="MobiDB-lite"/>
    </source>
</evidence>
<evidence type="ECO:0000313" key="8">
    <source>
        <dbReference type="Proteomes" id="UP001374579"/>
    </source>
</evidence>
<keyword evidence="4" id="KW-0378">Hydrolase</keyword>
<evidence type="ECO:0000259" key="6">
    <source>
        <dbReference type="PROSITE" id="PS00631"/>
    </source>
</evidence>
<dbReference type="SUPFAM" id="SSF53187">
    <property type="entry name" value="Zn-dependent exopeptidases"/>
    <property type="match status" value="1"/>
</dbReference>
<dbReference type="PANTHER" id="PTHR11963:SF4">
    <property type="entry name" value="AMINOPEPTIDASE NPEPL1-RELATED"/>
    <property type="match status" value="1"/>
</dbReference>
<feature type="domain" description="Cytosol aminopeptidase" evidence="6">
    <location>
        <begin position="337"/>
        <end position="344"/>
    </location>
</feature>
<organism evidence="7 8">
    <name type="scientific">Littorina saxatilis</name>
    <dbReference type="NCBI Taxonomy" id="31220"/>
    <lineage>
        <taxon>Eukaryota</taxon>
        <taxon>Metazoa</taxon>
        <taxon>Spiralia</taxon>
        <taxon>Lophotrochozoa</taxon>
        <taxon>Mollusca</taxon>
        <taxon>Gastropoda</taxon>
        <taxon>Caenogastropoda</taxon>
        <taxon>Littorinimorpha</taxon>
        <taxon>Littorinoidea</taxon>
        <taxon>Littorinidae</taxon>
        <taxon>Littorina</taxon>
    </lineage>
</organism>
<evidence type="ECO:0000256" key="1">
    <source>
        <dbReference type="ARBA" id="ARBA00009528"/>
    </source>
</evidence>
<accession>A0AAN9C0T9</accession>
<keyword evidence="2" id="KW-0031">Aminopeptidase</keyword>
<dbReference type="GO" id="GO:0070006">
    <property type="term" value="F:metalloaminopeptidase activity"/>
    <property type="evidence" value="ECO:0007669"/>
    <property type="project" value="InterPro"/>
</dbReference>
<dbReference type="PANTHER" id="PTHR11963">
    <property type="entry name" value="LEUCINE AMINOPEPTIDASE-RELATED"/>
    <property type="match status" value="1"/>
</dbReference>
<feature type="region of interest" description="Disordered" evidence="5">
    <location>
        <begin position="499"/>
        <end position="519"/>
    </location>
</feature>
<name>A0AAN9C0T9_9CAEN</name>
<dbReference type="GO" id="GO:0030145">
    <property type="term" value="F:manganese ion binding"/>
    <property type="evidence" value="ECO:0007669"/>
    <property type="project" value="InterPro"/>
</dbReference>
<dbReference type="InterPro" id="IPR000819">
    <property type="entry name" value="Peptidase_M17_C"/>
</dbReference>